<sequence length="72" mass="8361">MERWGVGSMMQTYKVSLCIKFLASKCNYKLKKHYFVQSTNEEEATNTVLKLTRKKLPFQTASIEVEKVEVVV</sequence>
<evidence type="ECO:0000313" key="2">
    <source>
        <dbReference type="Proteomes" id="UP000241877"/>
    </source>
</evidence>
<protein>
    <submittedName>
        <fullName evidence="1">Uncharacterized protein</fullName>
    </submittedName>
</protein>
<evidence type="ECO:0000313" key="1">
    <source>
        <dbReference type="EMBL" id="AUM57973.1"/>
    </source>
</evidence>
<dbReference type="EMBL" id="MG029513">
    <property type="protein sequence ID" value="AUM57973.1"/>
    <property type="molecule type" value="Genomic_DNA"/>
</dbReference>
<name>A0A2I6PE33_9CAUD</name>
<proteinExistence type="predicted"/>
<accession>A0A2I6PE33</accession>
<reference evidence="2" key="1">
    <citation type="submission" date="2017-10" db="EMBL/GenBank/DDBJ databases">
        <title>Characterization of PVL bacteriophage from community-associated Staphylococcus aureus in Western Australia.</title>
        <authorList>
            <person name="O'Brien F.G."/>
            <person name="Baines S.L."/>
            <person name="Howden B.P."/>
            <person name="Coombs G.W."/>
        </authorList>
    </citation>
    <scope>NUCLEOTIDE SEQUENCE [LARGE SCALE GENOMIC DNA]</scope>
</reference>
<organism evidence="1 2">
    <name type="scientific">Staphylococcus phage phiSa2wa_st72</name>
    <dbReference type="NCBI Taxonomy" id="2060953"/>
    <lineage>
        <taxon>Viruses</taxon>
        <taxon>Duplodnaviria</taxon>
        <taxon>Heunggongvirae</taxon>
        <taxon>Uroviricota</taxon>
        <taxon>Caudoviricetes</taxon>
        <taxon>Triavirus</taxon>
        <taxon>Triavirus P240</taxon>
    </lineage>
</organism>
<dbReference type="Proteomes" id="UP000241877">
    <property type="component" value="Segment"/>
</dbReference>